<feature type="domain" description="Aldehyde dehydrogenase" evidence="7">
    <location>
        <begin position="34"/>
        <end position="488"/>
    </location>
</feature>
<dbReference type="EMBL" id="KZ679725">
    <property type="protein sequence ID" value="PTB47432.1"/>
    <property type="molecule type" value="Genomic_DNA"/>
</dbReference>
<keyword evidence="9" id="KW-1185">Reference proteome</keyword>
<dbReference type="AlphaFoldDB" id="A0A2T3ZRM6"/>
<dbReference type="Pfam" id="PF00171">
    <property type="entry name" value="Aldedh"/>
    <property type="match status" value="1"/>
</dbReference>
<dbReference type="Gene3D" id="3.40.309.10">
    <property type="entry name" value="Aldehyde Dehydrogenase, Chain A, domain 2"/>
    <property type="match status" value="1"/>
</dbReference>
<dbReference type="InterPro" id="IPR016162">
    <property type="entry name" value="Ald_DH_N"/>
</dbReference>
<dbReference type="GeneID" id="36620993"/>
<dbReference type="InterPro" id="IPR029510">
    <property type="entry name" value="Ald_DH_CS_GLU"/>
</dbReference>
<dbReference type="EC" id="1.2.1.3" evidence="3"/>
<dbReference type="InterPro" id="IPR016161">
    <property type="entry name" value="Ald_DH/histidinol_DH"/>
</dbReference>
<evidence type="ECO:0000259" key="7">
    <source>
        <dbReference type="Pfam" id="PF00171"/>
    </source>
</evidence>
<dbReference type="FunFam" id="3.40.605.10:FF:000007">
    <property type="entry name" value="NAD/NADP-dependent betaine aldehyde dehydrogenase"/>
    <property type="match status" value="1"/>
</dbReference>
<dbReference type="PROSITE" id="PS00687">
    <property type="entry name" value="ALDEHYDE_DEHYDR_GLU"/>
    <property type="match status" value="1"/>
</dbReference>
<protein>
    <recommendedName>
        <fullName evidence="3">aldehyde dehydrogenase (NAD(+))</fullName>
        <ecNumber evidence="3">1.2.1.3</ecNumber>
    </recommendedName>
</protein>
<evidence type="ECO:0000313" key="8">
    <source>
        <dbReference type="EMBL" id="PTB47432.1"/>
    </source>
</evidence>
<evidence type="ECO:0000256" key="1">
    <source>
        <dbReference type="ARBA" id="ARBA00009986"/>
    </source>
</evidence>
<dbReference type="InterPro" id="IPR015590">
    <property type="entry name" value="Aldehyde_DH_dom"/>
</dbReference>
<dbReference type="Gene3D" id="3.40.605.10">
    <property type="entry name" value="Aldehyde Dehydrogenase, Chain A, domain 1"/>
    <property type="match status" value="1"/>
</dbReference>
<dbReference type="GO" id="GO:0004029">
    <property type="term" value="F:aldehyde dehydrogenase (NAD+) activity"/>
    <property type="evidence" value="ECO:0007669"/>
    <property type="project" value="UniProtKB-EC"/>
</dbReference>
<dbReference type="STRING" id="983964.A0A2T3ZRM6"/>
<name>A0A2T3ZRM6_TRIHA</name>
<evidence type="ECO:0000256" key="6">
    <source>
        <dbReference type="RuleBase" id="RU003345"/>
    </source>
</evidence>
<dbReference type="InterPro" id="IPR016163">
    <property type="entry name" value="Ald_DH_C"/>
</dbReference>
<comment type="similarity">
    <text evidence="1 6">Belongs to the aldehyde dehydrogenase family.</text>
</comment>
<sequence>MAQIDEFSAPQSLPKNPGLYVNGSFHRPRDGFYQEIISPINGKIITKVAFAGKEDTVSALEAADKAFEGWRSVSTLERCNIMRKVAQVVRDHAEELATLDAWNIGSPISIMRAEVEYSAMNFDLFAGLAPAVTGETHRLTDDMFHYMIREPLGVVARIIPYNHPFLGMAIKMVTPLVMGNTVVVKVSEQAPLSAFRLMEIIGDLFPPGVVNVLAGGRESGEVLSSHPVVKKVTLVGSVPVGRAISRSAADTLKLTTLELGGKNALVAYQDSDIPKLVEGIVKGMNWFWCGQSCSSTSRVFLHESIHDEVVKQVVERINAEHKPGNPLKTETTMGALVDTKAIERVKKYVEIGRAEGATLATGGGTPSLSGELSGGCFWSPTVFTNVKQNMRIAQEEIFGPVMAILKWSDEDTLWKEVNSVEYGLTGSIYTTNTATAQKAVKRMEAGYCWINTSSTHFLGLPFGGYKQSGMGREHSLHELYDMTQVKTVHMSLE</sequence>
<keyword evidence="2 6" id="KW-0560">Oxidoreductase</keyword>
<evidence type="ECO:0000313" key="9">
    <source>
        <dbReference type="Proteomes" id="UP000241690"/>
    </source>
</evidence>
<dbReference type="PANTHER" id="PTHR11699">
    <property type="entry name" value="ALDEHYDE DEHYDROGENASE-RELATED"/>
    <property type="match status" value="1"/>
</dbReference>
<accession>A0A2T3ZRM6</accession>
<proteinExistence type="inferred from homology"/>
<evidence type="ECO:0000256" key="5">
    <source>
        <dbReference type="PROSITE-ProRule" id="PRU10007"/>
    </source>
</evidence>
<evidence type="ECO:0000256" key="2">
    <source>
        <dbReference type="ARBA" id="ARBA00023002"/>
    </source>
</evidence>
<dbReference type="SUPFAM" id="SSF53720">
    <property type="entry name" value="ALDH-like"/>
    <property type="match status" value="1"/>
</dbReference>
<dbReference type="RefSeq" id="XP_024767109.1">
    <property type="nucleotide sequence ID" value="XM_024912434.1"/>
</dbReference>
<evidence type="ECO:0000256" key="3">
    <source>
        <dbReference type="ARBA" id="ARBA00024226"/>
    </source>
</evidence>
<organism evidence="8 9">
    <name type="scientific">Trichoderma harzianum CBS 226.95</name>
    <dbReference type="NCBI Taxonomy" id="983964"/>
    <lineage>
        <taxon>Eukaryota</taxon>
        <taxon>Fungi</taxon>
        <taxon>Dikarya</taxon>
        <taxon>Ascomycota</taxon>
        <taxon>Pezizomycotina</taxon>
        <taxon>Sordariomycetes</taxon>
        <taxon>Hypocreomycetidae</taxon>
        <taxon>Hypocreales</taxon>
        <taxon>Hypocreaceae</taxon>
        <taxon>Trichoderma</taxon>
    </lineage>
</organism>
<feature type="active site" evidence="5">
    <location>
        <position position="258"/>
    </location>
</feature>
<gene>
    <name evidence="8" type="ORF">M431DRAFT_129983</name>
</gene>
<reference evidence="8 9" key="1">
    <citation type="submission" date="2016-07" db="EMBL/GenBank/DDBJ databases">
        <title>Multiple horizontal gene transfer events from other fungi enriched the ability of initially mycotrophic Trichoderma (Ascomycota) to feed on dead plant biomass.</title>
        <authorList>
            <consortium name="DOE Joint Genome Institute"/>
            <person name="Aerts A."/>
            <person name="Atanasova L."/>
            <person name="Chenthamara K."/>
            <person name="Zhang J."/>
            <person name="Grujic M."/>
            <person name="Henrissat B."/>
            <person name="Kuo A."/>
            <person name="Salamov A."/>
            <person name="Lipzen A."/>
            <person name="Labutti K."/>
            <person name="Barry K."/>
            <person name="Miao Y."/>
            <person name="Rahimi M.J."/>
            <person name="Shen Q."/>
            <person name="Grigoriev I.V."/>
            <person name="Kubicek C.P."/>
            <person name="Druzhinina I.S."/>
        </authorList>
    </citation>
    <scope>NUCLEOTIDE SEQUENCE [LARGE SCALE GENOMIC DNA]</scope>
    <source>
        <strain evidence="8 9">CBS 226.95</strain>
    </source>
</reference>
<evidence type="ECO:0000256" key="4">
    <source>
        <dbReference type="ARBA" id="ARBA00049194"/>
    </source>
</evidence>
<dbReference type="Proteomes" id="UP000241690">
    <property type="component" value="Unassembled WGS sequence"/>
</dbReference>
<comment type="catalytic activity">
    <reaction evidence="4">
        <text>an aldehyde + NAD(+) + H2O = a carboxylate + NADH + 2 H(+)</text>
        <dbReference type="Rhea" id="RHEA:16185"/>
        <dbReference type="ChEBI" id="CHEBI:15377"/>
        <dbReference type="ChEBI" id="CHEBI:15378"/>
        <dbReference type="ChEBI" id="CHEBI:17478"/>
        <dbReference type="ChEBI" id="CHEBI:29067"/>
        <dbReference type="ChEBI" id="CHEBI:57540"/>
        <dbReference type="ChEBI" id="CHEBI:57945"/>
        <dbReference type="EC" id="1.2.1.3"/>
    </reaction>
</comment>